<comment type="caution">
    <text evidence="1">The sequence shown here is derived from an EMBL/GenBank/DDBJ whole genome shotgun (WGS) entry which is preliminary data.</text>
</comment>
<proteinExistence type="predicted"/>
<reference evidence="1" key="1">
    <citation type="submission" date="2021-01" db="EMBL/GenBank/DDBJ databases">
        <title>Adiantum capillus-veneris genome.</title>
        <authorList>
            <person name="Fang Y."/>
            <person name="Liao Q."/>
        </authorList>
    </citation>
    <scope>NUCLEOTIDE SEQUENCE</scope>
    <source>
        <strain evidence="1">H3</strain>
        <tissue evidence="1">Leaf</tissue>
    </source>
</reference>
<gene>
    <name evidence="1" type="ORF">GOP47_0018341</name>
</gene>
<accession>A0A9D4UH33</accession>
<protein>
    <submittedName>
        <fullName evidence="1">Uncharacterized protein</fullName>
    </submittedName>
</protein>
<dbReference type="Proteomes" id="UP000886520">
    <property type="component" value="Chromosome 17"/>
</dbReference>
<evidence type="ECO:0000313" key="1">
    <source>
        <dbReference type="EMBL" id="KAI5067813.1"/>
    </source>
</evidence>
<name>A0A9D4UH33_ADICA</name>
<keyword evidence="2" id="KW-1185">Reference proteome</keyword>
<dbReference type="EMBL" id="JABFUD020000017">
    <property type="protein sequence ID" value="KAI5067813.1"/>
    <property type="molecule type" value="Genomic_DNA"/>
</dbReference>
<dbReference type="AlphaFoldDB" id="A0A9D4UH33"/>
<evidence type="ECO:0000313" key="2">
    <source>
        <dbReference type="Proteomes" id="UP000886520"/>
    </source>
</evidence>
<sequence>MQAIAHAQCNIHASFPLTRNLGGFPPCSRACLPCRPPSRAPLGGFFFTSTTPGQPSLWQKPLFSAWRASSSSDMAPLYFNKALQVHGLVQLVALGLLSPLVYCNPPCGWRQLPQQPMAALSLLQPGPLTPVTSREPSPEWPPGGPLLSPLHMMAPESFVSLRSFSVAQPCITSPSVLFLQSNPLPLASTSCRSRPSLCNRPGGPASTGCSPFYSNCCASQWAPLTRRPPCTFSSAPCGHFFPSPALRCNWHHRLLMQRMAAFQHAINPPTDGASLYSCNPVF</sequence>
<feature type="non-terminal residue" evidence="1">
    <location>
        <position position="282"/>
    </location>
</feature>
<organism evidence="1 2">
    <name type="scientific">Adiantum capillus-veneris</name>
    <name type="common">Maidenhair fern</name>
    <dbReference type="NCBI Taxonomy" id="13818"/>
    <lineage>
        <taxon>Eukaryota</taxon>
        <taxon>Viridiplantae</taxon>
        <taxon>Streptophyta</taxon>
        <taxon>Embryophyta</taxon>
        <taxon>Tracheophyta</taxon>
        <taxon>Polypodiopsida</taxon>
        <taxon>Polypodiidae</taxon>
        <taxon>Polypodiales</taxon>
        <taxon>Pteridineae</taxon>
        <taxon>Pteridaceae</taxon>
        <taxon>Vittarioideae</taxon>
        <taxon>Adiantum</taxon>
    </lineage>
</organism>